<dbReference type="PANTHER" id="PTHR30627:SF2">
    <property type="entry name" value="PEPTIDOGLYCAN D,D-TRANSPEPTIDASE MRDA"/>
    <property type="match status" value="1"/>
</dbReference>
<evidence type="ECO:0000256" key="14">
    <source>
        <dbReference type="HAMAP-Rule" id="MF_02081"/>
    </source>
</evidence>
<keyword evidence="7 14" id="KW-0812">Transmembrane</keyword>
<keyword evidence="19" id="KW-1185">Reference proteome</keyword>
<dbReference type="EC" id="3.4.16.4" evidence="14"/>
<proteinExistence type="inferred from homology"/>
<protein>
    <recommendedName>
        <fullName evidence="14">Peptidoglycan D,D-transpeptidase MrdA</fullName>
        <ecNumber evidence="14">3.4.16.4</ecNumber>
    </recommendedName>
    <alternativeName>
        <fullName evidence="14">Penicillin-binding protein 2</fullName>
        <shortName evidence="14">PBP-2</shortName>
    </alternativeName>
</protein>
<dbReference type="InterPro" id="IPR012338">
    <property type="entry name" value="Beta-lactam/transpept-like"/>
</dbReference>
<feature type="domain" description="Penicillin-binding protein transpeptidase" evidence="16">
    <location>
        <begin position="242"/>
        <end position="588"/>
    </location>
</feature>
<evidence type="ECO:0000259" key="16">
    <source>
        <dbReference type="Pfam" id="PF00905"/>
    </source>
</evidence>
<keyword evidence="15" id="KW-0175">Coiled coil</keyword>
<dbReference type="InterPro" id="IPR005311">
    <property type="entry name" value="PBP_dimer"/>
</dbReference>
<dbReference type="NCBIfam" id="TIGR03423">
    <property type="entry name" value="pbp2_mrdA"/>
    <property type="match status" value="1"/>
</dbReference>
<evidence type="ECO:0000256" key="5">
    <source>
        <dbReference type="ARBA" id="ARBA00022645"/>
    </source>
</evidence>
<comment type="pathway">
    <text evidence="14">Cell wall biogenesis; peptidoglycan biosynthesis.</text>
</comment>
<evidence type="ECO:0000256" key="4">
    <source>
        <dbReference type="ARBA" id="ARBA00022519"/>
    </source>
</evidence>
<keyword evidence="6 14" id="KW-0645">Protease</keyword>
<comment type="function">
    <text evidence="14">Catalyzes cross-linking of the peptidoglycan cell wall.</text>
</comment>
<keyword evidence="5 14" id="KW-0121">Carboxypeptidase</keyword>
<name>A0ABP9NC89_9GAMM</name>
<dbReference type="InterPro" id="IPR050515">
    <property type="entry name" value="Beta-lactam/transpept"/>
</dbReference>
<evidence type="ECO:0000256" key="1">
    <source>
        <dbReference type="ARBA" id="ARBA00004167"/>
    </source>
</evidence>
<evidence type="ECO:0000256" key="8">
    <source>
        <dbReference type="ARBA" id="ARBA00022801"/>
    </source>
</evidence>
<evidence type="ECO:0000256" key="10">
    <source>
        <dbReference type="ARBA" id="ARBA00022984"/>
    </source>
</evidence>
<evidence type="ECO:0000256" key="9">
    <source>
        <dbReference type="ARBA" id="ARBA00022960"/>
    </source>
</evidence>
<feature type="domain" description="Penicillin-binding protein dimerisation" evidence="17">
    <location>
        <begin position="33"/>
        <end position="209"/>
    </location>
</feature>
<dbReference type="SUPFAM" id="SSF56519">
    <property type="entry name" value="Penicillin binding protein dimerisation domain"/>
    <property type="match status" value="1"/>
</dbReference>
<comment type="caution">
    <text evidence="14">Lacks conserved residue(s) required for the propagation of feature annotation.</text>
</comment>
<dbReference type="Pfam" id="PF03717">
    <property type="entry name" value="PBP_dimer"/>
    <property type="match status" value="1"/>
</dbReference>
<keyword evidence="8 14" id="KW-0378">Hydrolase</keyword>
<dbReference type="InterPro" id="IPR001460">
    <property type="entry name" value="PCN-bd_Tpept"/>
</dbReference>
<keyword evidence="13 14" id="KW-0961">Cell wall biogenesis/degradation</keyword>
<reference evidence="19" key="1">
    <citation type="journal article" date="2019" name="Int. J. Syst. Evol. Microbiol.">
        <title>The Global Catalogue of Microorganisms (GCM) 10K type strain sequencing project: providing services to taxonomists for standard genome sequencing and annotation.</title>
        <authorList>
            <consortium name="The Broad Institute Genomics Platform"/>
            <consortium name="The Broad Institute Genome Sequencing Center for Infectious Disease"/>
            <person name="Wu L."/>
            <person name="Ma J."/>
        </authorList>
    </citation>
    <scope>NUCLEOTIDE SEQUENCE [LARGE SCALE GENOMIC DNA]</scope>
    <source>
        <strain evidence="19">JCM 18050</strain>
    </source>
</reference>
<keyword evidence="3 14" id="KW-1003">Cell membrane</keyword>
<sequence length="611" mass="68834">MVVILLVTLAHLQILSFGYYNTKSNNNRIEIIPIPPNRGIIYDRNGVPLAINNTIYQLNIIPDKISNLNQQLDELKTLVNLTDEEIENFQKERRGYKAHRPVPLKDNLTEKEIAKFVVNQHRFPFVNITGTQHRYYPYGKTLTHVLGYVSKINNQDKARLEEDDKLSDYVGTLNIGKIGIERFYEDMLHGSPGYEEVEVNNRGKIVRQLNHNPPVAGEDIYLTIDLNLQRYIENLLGDRRAAVVAIDPNTGEVLALVSSPSYDPNLFVGGISSAKYNALLEDPNKPLYNRATLGTYPPASTVKPFIAVSALSEGVITPKTIVSDPGYWQLPGTEKRYRDWLRWGHGKVDVVKSIEESVDTYYYQVAYDLGIDRLHYWMLKFGYGQRTGIDISKSEESVAILPNREWKMSRHKQPWLPGDTIPVGIGQGYWTTTPLQMAKALTIMINNGKTYTPHLLKQKRSTMLDNELPQPMSKPMVEDTSLTQLVDPKYWQIAKEGMYKVMFGSRGTARKVYADATYKAAGKSGTAQVYGLKADDVYNANNIPEHLRDHALFIAYAPYDKPTIALAIVLENGGGGSTNGGAIAKRILDYYLLGDESTKISEAILNMRQGD</sequence>
<keyword evidence="11 14" id="KW-1133">Transmembrane helix</keyword>
<evidence type="ECO:0000256" key="11">
    <source>
        <dbReference type="ARBA" id="ARBA00022989"/>
    </source>
</evidence>
<keyword evidence="12 14" id="KW-0472">Membrane</keyword>
<dbReference type="HAMAP" id="MF_02081">
    <property type="entry name" value="MrdA_transpept"/>
    <property type="match status" value="1"/>
</dbReference>
<comment type="similarity">
    <text evidence="14">Belongs to the transpeptidase family. MrdA subfamily.</text>
</comment>
<evidence type="ECO:0000259" key="17">
    <source>
        <dbReference type="Pfam" id="PF03717"/>
    </source>
</evidence>
<evidence type="ECO:0000313" key="18">
    <source>
        <dbReference type="EMBL" id="GAA5112118.1"/>
    </source>
</evidence>
<organism evidence="18 19">
    <name type="scientific">Orbus sasakiae</name>
    <dbReference type="NCBI Taxonomy" id="1078475"/>
    <lineage>
        <taxon>Bacteria</taxon>
        <taxon>Pseudomonadati</taxon>
        <taxon>Pseudomonadota</taxon>
        <taxon>Gammaproteobacteria</taxon>
        <taxon>Orbales</taxon>
        <taxon>Orbaceae</taxon>
        <taxon>Orbus</taxon>
    </lineage>
</organism>
<feature type="active site" description="Acyl-ester intermediate" evidence="14">
    <location>
        <position position="300"/>
    </location>
</feature>
<evidence type="ECO:0000256" key="2">
    <source>
        <dbReference type="ARBA" id="ARBA00004236"/>
    </source>
</evidence>
<comment type="caution">
    <text evidence="18">The sequence shown here is derived from an EMBL/GenBank/DDBJ whole genome shotgun (WGS) entry which is preliminary data.</text>
</comment>
<evidence type="ECO:0000256" key="6">
    <source>
        <dbReference type="ARBA" id="ARBA00022670"/>
    </source>
</evidence>
<gene>
    <name evidence="14 18" type="primary">mrdA</name>
    <name evidence="18" type="ORF">GCM10023211_18300</name>
</gene>
<dbReference type="PANTHER" id="PTHR30627">
    <property type="entry name" value="PEPTIDOGLYCAN D,D-TRANSPEPTIDASE"/>
    <property type="match status" value="1"/>
</dbReference>
<keyword evidence="4 14" id="KW-0997">Cell inner membrane</keyword>
<dbReference type="Pfam" id="PF00905">
    <property type="entry name" value="Transpeptidase"/>
    <property type="match status" value="1"/>
</dbReference>
<evidence type="ECO:0000256" key="15">
    <source>
        <dbReference type="SAM" id="Coils"/>
    </source>
</evidence>
<dbReference type="Gene3D" id="3.90.1310.10">
    <property type="entry name" value="Penicillin-binding protein 2a (Domain 2)"/>
    <property type="match status" value="1"/>
</dbReference>
<evidence type="ECO:0000256" key="12">
    <source>
        <dbReference type="ARBA" id="ARBA00023136"/>
    </source>
</evidence>
<comment type="subcellular location">
    <subcellularLocation>
        <location evidence="2">Cell membrane</location>
    </subcellularLocation>
    <subcellularLocation>
        <location evidence="1">Membrane</location>
        <topology evidence="1">Single-pass membrane protein</topology>
    </subcellularLocation>
</comment>
<dbReference type="InterPro" id="IPR017790">
    <property type="entry name" value="Penicillin-binding_protein_2"/>
</dbReference>
<dbReference type="Gene3D" id="3.40.710.10">
    <property type="entry name" value="DD-peptidase/beta-lactamase superfamily"/>
    <property type="match status" value="1"/>
</dbReference>
<accession>A0ABP9NC89</accession>
<dbReference type="EMBL" id="BAABHY010000005">
    <property type="protein sequence ID" value="GAA5112118.1"/>
    <property type="molecule type" value="Genomic_DNA"/>
</dbReference>
<evidence type="ECO:0000256" key="13">
    <source>
        <dbReference type="ARBA" id="ARBA00023316"/>
    </source>
</evidence>
<feature type="coiled-coil region" evidence="15">
    <location>
        <begin position="65"/>
        <end position="92"/>
    </location>
</feature>
<comment type="catalytic activity">
    <reaction evidence="14">
        <text>Preferential cleavage: (Ac)2-L-Lys-D-Ala-|-D-Ala. Also transpeptidation of peptidyl-alanyl moieties that are N-acyl substituents of D-alanine.</text>
        <dbReference type="EC" id="3.4.16.4"/>
    </reaction>
</comment>
<dbReference type="Gene3D" id="3.30.1390.30">
    <property type="entry name" value="Penicillin-binding protein 2a, domain 3"/>
    <property type="match status" value="1"/>
</dbReference>
<evidence type="ECO:0000256" key="3">
    <source>
        <dbReference type="ARBA" id="ARBA00022475"/>
    </source>
</evidence>
<dbReference type="SUPFAM" id="SSF56601">
    <property type="entry name" value="beta-lactamase/transpeptidase-like"/>
    <property type="match status" value="1"/>
</dbReference>
<evidence type="ECO:0000313" key="19">
    <source>
        <dbReference type="Proteomes" id="UP001500171"/>
    </source>
</evidence>
<evidence type="ECO:0000256" key="7">
    <source>
        <dbReference type="ARBA" id="ARBA00022692"/>
    </source>
</evidence>
<dbReference type="Proteomes" id="UP001500171">
    <property type="component" value="Unassembled WGS sequence"/>
</dbReference>
<keyword evidence="10 14" id="KW-0573">Peptidoglycan synthesis</keyword>
<keyword evidence="9 14" id="KW-0133">Cell shape</keyword>
<dbReference type="InterPro" id="IPR036138">
    <property type="entry name" value="PBP_dimer_sf"/>
</dbReference>